<keyword evidence="1 6" id="KW-0963">Cytoplasm</keyword>
<dbReference type="InterPro" id="IPR014777">
    <property type="entry name" value="4pyrrole_Mease_sub1"/>
</dbReference>
<evidence type="ECO:0000313" key="9">
    <source>
        <dbReference type="Proteomes" id="UP000178797"/>
    </source>
</evidence>
<dbReference type="InterPro" id="IPR035996">
    <property type="entry name" value="4pyrrol_Methylase_sf"/>
</dbReference>
<comment type="caution">
    <text evidence="8">The sequence shown here is derived from an EMBL/GenBank/DDBJ whole genome shotgun (WGS) entry which is preliminary data.</text>
</comment>
<dbReference type="InterPro" id="IPR000878">
    <property type="entry name" value="4pyrrol_Mease"/>
</dbReference>
<sequence>MENKQESDKKGTLFIVSTPIGNLEDITLRAIRILKEADIIAAEDTRRTRILLNHYEIKKPMISYFEHNKIYKGKLIVKELLNGRNVALVSDAGTPGISDPGYLLIKQSLEQGINIVPVCGVSALNAALSVSGLPTNRFYFSGFLPVKRSKKKTFLEKFKDSEETIIIFESPYRLIKTLEDIKEVIGDRKIAICRELTKIYEEIFRGKISKGIEEFLNRKQIKGEFTIVIGGANSLKKEPLQSNQDF</sequence>
<dbReference type="NCBIfam" id="TIGR00096">
    <property type="entry name" value="16S rRNA (cytidine(1402)-2'-O)-methyltransferase"/>
    <property type="match status" value="1"/>
</dbReference>
<dbReference type="Pfam" id="PF00590">
    <property type="entry name" value="TP_methylase"/>
    <property type="match status" value="1"/>
</dbReference>
<feature type="domain" description="Tetrapyrrole methylase" evidence="7">
    <location>
        <begin position="12"/>
        <end position="209"/>
    </location>
</feature>
<dbReference type="PIRSF" id="PIRSF005917">
    <property type="entry name" value="MTase_YraL"/>
    <property type="match status" value="1"/>
</dbReference>
<dbReference type="GO" id="GO:0005737">
    <property type="term" value="C:cytoplasm"/>
    <property type="evidence" value="ECO:0007669"/>
    <property type="project" value="UniProtKB-SubCell"/>
</dbReference>
<evidence type="ECO:0000256" key="1">
    <source>
        <dbReference type="ARBA" id="ARBA00022490"/>
    </source>
</evidence>
<dbReference type="PROSITE" id="PS01296">
    <property type="entry name" value="RSMI"/>
    <property type="match status" value="1"/>
</dbReference>
<dbReference type="EC" id="2.1.1.198" evidence="6"/>
<dbReference type="FunFam" id="3.40.1010.10:FF:000002">
    <property type="entry name" value="Ribosomal RNA small subunit methyltransferase I"/>
    <property type="match status" value="1"/>
</dbReference>
<dbReference type="InterPro" id="IPR014776">
    <property type="entry name" value="4pyrrole_Mease_sub2"/>
</dbReference>
<dbReference type="CDD" id="cd11648">
    <property type="entry name" value="RsmI"/>
    <property type="match status" value="1"/>
</dbReference>
<keyword evidence="5 6" id="KW-0949">S-adenosyl-L-methionine</keyword>
<comment type="function">
    <text evidence="6">Catalyzes the 2'-O-methylation of the ribose of cytidine 1402 (C1402) in 16S rRNA.</text>
</comment>
<dbReference type="InterPro" id="IPR008189">
    <property type="entry name" value="rRNA_ssu_MeTfrase_I"/>
</dbReference>
<evidence type="ECO:0000256" key="3">
    <source>
        <dbReference type="ARBA" id="ARBA00022603"/>
    </source>
</evidence>
<evidence type="ECO:0000256" key="6">
    <source>
        <dbReference type="HAMAP-Rule" id="MF_01877"/>
    </source>
</evidence>
<dbReference type="EMBL" id="MGDE01000174">
    <property type="protein sequence ID" value="OGL44613.1"/>
    <property type="molecule type" value="Genomic_DNA"/>
</dbReference>
<dbReference type="PANTHER" id="PTHR46111:SF1">
    <property type="entry name" value="RIBOSOMAL RNA SMALL SUBUNIT METHYLTRANSFERASE I"/>
    <property type="match status" value="1"/>
</dbReference>
<comment type="subcellular location">
    <subcellularLocation>
        <location evidence="6">Cytoplasm</location>
    </subcellularLocation>
</comment>
<comment type="similarity">
    <text evidence="6">Belongs to the methyltransferase superfamily. RsmI family.</text>
</comment>
<accession>A0A1F7RSU4</accession>
<proteinExistence type="inferred from homology"/>
<organism evidence="8 9">
    <name type="scientific">Candidatus Schekmanbacteria bacterium RBG_16_38_10</name>
    <dbReference type="NCBI Taxonomy" id="1817879"/>
    <lineage>
        <taxon>Bacteria</taxon>
        <taxon>Candidatus Schekmaniibacteriota</taxon>
    </lineage>
</organism>
<reference evidence="8 9" key="1">
    <citation type="journal article" date="2016" name="Nat. Commun.">
        <title>Thousands of microbial genomes shed light on interconnected biogeochemical processes in an aquifer system.</title>
        <authorList>
            <person name="Anantharaman K."/>
            <person name="Brown C.T."/>
            <person name="Hug L.A."/>
            <person name="Sharon I."/>
            <person name="Castelle C.J."/>
            <person name="Probst A.J."/>
            <person name="Thomas B.C."/>
            <person name="Singh A."/>
            <person name="Wilkins M.J."/>
            <person name="Karaoz U."/>
            <person name="Brodie E.L."/>
            <person name="Williams K.H."/>
            <person name="Hubbard S.S."/>
            <person name="Banfield J.F."/>
        </authorList>
    </citation>
    <scope>NUCLEOTIDE SEQUENCE [LARGE SCALE GENOMIC DNA]</scope>
</reference>
<dbReference type="GO" id="GO:0070677">
    <property type="term" value="F:rRNA (cytosine-2'-O-)-methyltransferase activity"/>
    <property type="evidence" value="ECO:0007669"/>
    <property type="project" value="UniProtKB-UniRule"/>
</dbReference>
<evidence type="ECO:0000313" key="8">
    <source>
        <dbReference type="EMBL" id="OGL44613.1"/>
    </source>
</evidence>
<dbReference type="Gene3D" id="3.40.1010.10">
    <property type="entry name" value="Cobalt-precorrin-4 Transmethylase, Domain 1"/>
    <property type="match status" value="1"/>
</dbReference>
<dbReference type="Gene3D" id="3.30.950.10">
    <property type="entry name" value="Methyltransferase, Cobalt-precorrin-4 Transmethylase, Domain 2"/>
    <property type="match status" value="1"/>
</dbReference>
<gene>
    <name evidence="6" type="primary">rsmI</name>
    <name evidence="8" type="ORF">A2W05_04785</name>
</gene>
<dbReference type="InterPro" id="IPR018063">
    <property type="entry name" value="SAM_MeTrfase_RsmI_CS"/>
</dbReference>
<dbReference type="AlphaFoldDB" id="A0A1F7RSU4"/>
<name>A0A1F7RSU4_9BACT</name>
<keyword evidence="4 6" id="KW-0808">Transferase</keyword>
<evidence type="ECO:0000256" key="2">
    <source>
        <dbReference type="ARBA" id="ARBA00022552"/>
    </source>
</evidence>
<evidence type="ECO:0000256" key="5">
    <source>
        <dbReference type="ARBA" id="ARBA00022691"/>
    </source>
</evidence>
<evidence type="ECO:0000256" key="4">
    <source>
        <dbReference type="ARBA" id="ARBA00022679"/>
    </source>
</evidence>
<dbReference type="PANTHER" id="PTHR46111">
    <property type="entry name" value="RIBOSOMAL RNA SMALL SUBUNIT METHYLTRANSFERASE I"/>
    <property type="match status" value="1"/>
</dbReference>
<dbReference type="Proteomes" id="UP000178797">
    <property type="component" value="Unassembled WGS sequence"/>
</dbReference>
<keyword evidence="2 6" id="KW-0698">rRNA processing</keyword>
<evidence type="ECO:0000259" key="7">
    <source>
        <dbReference type="Pfam" id="PF00590"/>
    </source>
</evidence>
<dbReference type="HAMAP" id="MF_01877">
    <property type="entry name" value="16SrRNA_methyltr_I"/>
    <property type="match status" value="1"/>
</dbReference>
<protein>
    <recommendedName>
        <fullName evidence="6">Ribosomal RNA small subunit methyltransferase I</fullName>
        <ecNumber evidence="6">2.1.1.198</ecNumber>
    </recommendedName>
    <alternativeName>
        <fullName evidence="6">16S rRNA 2'-O-ribose C1402 methyltransferase</fullName>
    </alternativeName>
    <alternativeName>
        <fullName evidence="6">rRNA (cytidine-2'-O-)-methyltransferase RsmI</fullName>
    </alternativeName>
</protein>
<keyword evidence="3 6" id="KW-0489">Methyltransferase</keyword>
<comment type="catalytic activity">
    <reaction evidence="6">
        <text>cytidine(1402) in 16S rRNA + S-adenosyl-L-methionine = 2'-O-methylcytidine(1402) in 16S rRNA + S-adenosyl-L-homocysteine + H(+)</text>
        <dbReference type="Rhea" id="RHEA:42924"/>
        <dbReference type="Rhea" id="RHEA-COMP:10285"/>
        <dbReference type="Rhea" id="RHEA-COMP:10286"/>
        <dbReference type="ChEBI" id="CHEBI:15378"/>
        <dbReference type="ChEBI" id="CHEBI:57856"/>
        <dbReference type="ChEBI" id="CHEBI:59789"/>
        <dbReference type="ChEBI" id="CHEBI:74495"/>
        <dbReference type="ChEBI" id="CHEBI:82748"/>
        <dbReference type="EC" id="2.1.1.198"/>
    </reaction>
</comment>
<dbReference type="FunFam" id="3.30.950.10:FF:000002">
    <property type="entry name" value="Ribosomal RNA small subunit methyltransferase I"/>
    <property type="match status" value="1"/>
</dbReference>
<dbReference type="SUPFAM" id="SSF53790">
    <property type="entry name" value="Tetrapyrrole methylase"/>
    <property type="match status" value="1"/>
</dbReference>